<dbReference type="Gene3D" id="1.20.140.40">
    <property type="entry name" value="Invertase/pectin methylesterase inhibitor family protein"/>
    <property type="match status" value="1"/>
</dbReference>
<protein>
    <recommendedName>
        <fullName evidence="5">Pectinesterase inhibitor domain-containing protein</fullName>
    </recommendedName>
</protein>
<evidence type="ECO:0000313" key="7">
    <source>
        <dbReference type="Proteomes" id="UP000826271"/>
    </source>
</evidence>
<organism evidence="6 7">
    <name type="scientific">Buddleja alternifolia</name>
    <dbReference type="NCBI Taxonomy" id="168488"/>
    <lineage>
        <taxon>Eukaryota</taxon>
        <taxon>Viridiplantae</taxon>
        <taxon>Streptophyta</taxon>
        <taxon>Embryophyta</taxon>
        <taxon>Tracheophyta</taxon>
        <taxon>Spermatophyta</taxon>
        <taxon>Magnoliopsida</taxon>
        <taxon>eudicotyledons</taxon>
        <taxon>Gunneridae</taxon>
        <taxon>Pentapetalae</taxon>
        <taxon>asterids</taxon>
        <taxon>lamiids</taxon>
        <taxon>Lamiales</taxon>
        <taxon>Scrophulariaceae</taxon>
        <taxon>Buddlejeae</taxon>
        <taxon>Buddleja</taxon>
    </lineage>
</organism>
<dbReference type="PANTHER" id="PTHR36710:SF18">
    <property type="entry name" value="PECTINESTERASE INHIBITOR 5-RELATED"/>
    <property type="match status" value="1"/>
</dbReference>
<feature type="domain" description="Pectinesterase inhibitor" evidence="5">
    <location>
        <begin position="21"/>
        <end position="163"/>
    </location>
</feature>
<keyword evidence="1 4" id="KW-0732">Signal</keyword>
<keyword evidence="7" id="KW-1185">Reference proteome</keyword>
<dbReference type="InterPro" id="IPR034086">
    <property type="entry name" value="PMEI_plant"/>
</dbReference>
<dbReference type="InterPro" id="IPR052421">
    <property type="entry name" value="PCW_Enzyme_Inhibitor"/>
</dbReference>
<feature type="chain" id="PRO_5043361331" description="Pectinesterase inhibitor domain-containing protein" evidence="4">
    <location>
        <begin position="24"/>
        <end position="170"/>
    </location>
</feature>
<accession>A0AAV6YFI6</accession>
<evidence type="ECO:0000259" key="5">
    <source>
        <dbReference type="SMART" id="SM00856"/>
    </source>
</evidence>
<dbReference type="PANTHER" id="PTHR36710">
    <property type="entry name" value="PECTINESTERASE INHIBITOR-LIKE"/>
    <property type="match status" value="1"/>
</dbReference>
<gene>
    <name evidence="6" type="ORF">BUALT_Bualt01G0139900</name>
</gene>
<evidence type="ECO:0000256" key="3">
    <source>
        <dbReference type="ARBA" id="ARBA00038471"/>
    </source>
</evidence>
<dbReference type="CDD" id="cd15797">
    <property type="entry name" value="PMEI"/>
    <property type="match status" value="1"/>
</dbReference>
<feature type="signal peptide" evidence="4">
    <location>
        <begin position="1"/>
        <end position="23"/>
    </location>
</feature>
<dbReference type="Proteomes" id="UP000826271">
    <property type="component" value="Unassembled WGS sequence"/>
</dbReference>
<proteinExistence type="inferred from homology"/>
<dbReference type="InterPro" id="IPR006501">
    <property type="entry name" value="Pectinesterase_inhib_dom"/>
</dbReference>
<keyword evidence="2" id="KW-1015">Disulfide bond</keyword>
<dbReference type="InterPro" id="IPR035513">
    <property type="entry name" value="Invertase/methylesterase_inhib"/>
</dbReference>
<evidence type="ECO:0000313" key="6">
    <source>
        <dbReference type="EMBL" id="KAG8390977.1"/>
    </source>
</evidence>
<comment type="similarity">
    <text evidence="3">Belongs to the PMEI family.</text>
</comment>
<evidence type="ECO:0000256" key="1">
    <source>
        <dbReference type="ARBA" id="ARBA00022729"/>
    </source>
</evidence>
<dbReference type="EMBL" id="WHWC01000001">
    <property type="protein sequence ID" value="KAG8390977.1"/>
    <property type="molecule type" value="Genomic_DNA"/>
</dbReference>
<comment type="caution">
    <text evidence="6">The sequence shown here is derived from an EMBL/GenBank/DDBJ whole genome shotgun (WGS) entry which is preliminary data.</text>
</comment>
<evidence type="ECO:0000256" key="2">
    <source>
        <dbReference type="ARBA" id="ARBA00023157"/>
    </source>
</evidence>
<dbReference type="SMART" id="SM00856">
    <property type="entry name" value="PMEI"/>
    <property type="match status" value="1"/>
</dbReference>
<evidence type="ECO:0000256" key="4">
    <source>
        <dbReference type="SAM" id="SignalP"/>
    </source>
</evidence>
<sequence length="170" mass="18112">MANYSLLLFRASIVLALLFISEADLISDVCSKAQKTFLCNQALRSDPCSRGANLPGLGKIAIDESRAAVQNTIKVAKLFDNRGNKGKSETCIETCGDAIDNLNDCQKLVKARDKFSLNTLQTKASAALTDVSTCDDEFGAGEPAKLKEASQTAQDLIDVVLVIANLLAGN</sequence>
<dbReference type="NCBIfam" id="TIGR01614">
    <property type="entry name" value="PME_inhib"/>
    <property type="match status" value="1"/>
</dbReference>
<dbReference type="GO" id="GO:0046910">
    <property type="term" value="F:pectinesterase inhibitor activity"/>
    <property type="evidence" value="ECO:0007669"/>
    <property type="project" value="InterPro"/>
</dbReference>
<dbReference type="Pfam" id="PF04043">
    <property type="entry name" value="PMEI"/>
    <property type="match status" value="1"/>
</dbReference>
<reference evidence="6" key="1">
    <citation type="submission" date="2019-10" db="EMBL/GenBank/DDBJ databases">
        <authorList>
            <person name="Zhang R."/>
            <person name="Pan Y."/>
            <person name="Wang J."/>
            <person name="Ma R."/>
            <person name="Yu S."/>
        </authorList>
    </citation>
    <scope>NUCLEOTIDE SEQUENCE</scope>
    <source>
        <strain evidence="6">LA-IB0</strain>
        <tissue evidence="6">Leaf</tissue>
    </source>
</reference>
<name>A0AAV6YFI6_9LAMI</name>
<dbReference type="AlphaFoldDB" id="A0AAV6YFI6"/>
<dbReference type="SUPFAM" id="SSF101148">
    <property type="entry name" value="Plant invertase/pectin methylesterase inhibitor"/>
    <property type="match status" value="1"/>
</dbReference>